<keyword evidence="3" id="KW-1185">Reference proteome</keyword>
<feature type="transmembrane region" description="Helical" evidence="1">
    <location>
        <begin position="270"/>
        <end position="288"/>
    </location>
</feature>
<evidence type="ECO:0000313" key="3">
    <source>
        <dbReference type="Proteomes" id="UP001165269"/>
    </source>
</evidence>
<keyword evidence="1" id="KW-1133">Transmembrane helix</keyword>
<feature type="transmembrane region" description="Helical" evidence="1">
    <location>
        <begin position="234"/>
        <end position="258"/>
    </location>
</feature>
<keyword evidence="1" id="KW-0812">Transmembrane</keyword>
<accession>A0ABS9YAU9</accession>
<evidence type="ECO:0000313" key="2">
    <source>
        <dbReference type="EMBL" id="MCI3273685.1"/>
    </source>
</evidence>
<reference evidence="2" key="1">
    <citation type="submission" date="2022-03" db="EMBL/GenBank/DDBJ databases">
        <title>Streptomyces 7R015 and 7R016 isolated from Barleria lupulina in Thailand.</title>
        <authorList>
            <person name="Kanchanasin P."/>
            <person name="Phongsopitanun W."/>
            <person name="Tanasupawat S."/>
        </authorList>
    </citation>
    <scope>NUCLEOTIDE SEQUENCE</scope>
    <source>
        <strain evidence="2">7R015</strain>
    </source>
</reference>
<dbReference type="EMBL" id="JALDAY010000006">
    <property type="protein sequence ID" value="MCI3273685.1"/>
    <property type="molecule type" value="Genomic_DNA"/>
</dbReference>
<feature type="transmembrane region" description="Helical" evidence="1">
    <location>
        <begin position="179"/>
        <end position="199"/>
    </location>
</feature>
<dbReference type="Proteomes" id="UP001165269">
    <property type="component" value="Unassembled WGS sequence"/>
</dbReference>
<feature type="transmembrane region" description="Helical" evidence="1">
    <location>
        <begin position="67"/>
        <end position="87"/>
    </location>
</feature>
<name>A0ABS9YAU9_9ACTN</name>
<proteinExistence type="predicted"/>
<dbReference type="RefSeq" id="WP_242766931.1">
    <property type="nucleotide sequence ID" value="NZ_JALDAY010000006.1"/>
</dbReference>
<keyword evidence="1" id="KW-0472">Membrane</keyword>
<protein>
    <submittedName>
        <fullName evidence="2">Uncharacterized protein</fullName>
    </submittedName>
</protein>
<evidence type="ECO:0000256" key="1">
    <source>
        <dbReference type="SAM" id="Phobius"/>
    </source>
</evidence>
<organism evidence="2 3">
    <name type="scientific">Streptomyces cylindrosporus</name>
    <dbReference type="NCBI Taxonomy" id="2927583"/>
    <lineage>
        <taxon>Bacteria</taxon>
        <taxon>Bacillati</taxon>
        <taxon>Actinomycetota</taxon>
        <taxon>Actinomycetes</taxon>
        <taxon>Kitasatosporales</taxon>
        <taxon>Streptomycetaceae</taxon>
        <taxon>Streptomyces</taxon>
    </lineage>
</organism>
<gene>
    <name evidence="2" type="ORF">MQP27_21575</name>
</gene>
<sequence>MLPPERTLLRQVLADPRGLPEQLALFAVRHRGEAARRTVDALAQDAEPAAVRAELVRRGRRATVTEGAFVGGPFLLLIPVAFCAALLRQARTALELAALDGRDPTTEERAAELLVLQGVHTDLDTARRALAAHRPPPPPRRLHLTAAWDLTWRMARLLGLLAPTDATGRPQRAVQAGRWLLLAGVFLVGLVAPLVWLPYMAYSYDRATARFTDRAVRHYFADIPLAARGRLDPAALASAGRALIALLVPLILVVGVLATDVRIAGSNWPVLGIVLITGSVAVGAVWQWRRSRSAAAGSTEPPTGSSR</sequence>
<comment type="caution">
    <text evidence="2">The sequence shown here is derived from an EMBL/GenBank/DDBJ whole genome shotgun (WGS) entry which is preliminary data.</text>
</comment>